<proteinExistence type="predicted"/>
<dbReference type="EMBL" id="ML120388">
    <property type="protein sequence ID" value="RPA99295.1"/>
    <property type="molecule type" value="Genomic_DNA"/>
</dbReference>
<evidence type="ECO:0000313" key="1">
    <source>
        <dbReference type="EMBL" id="RPA99295.1"/>
    </source>
</evidence>
<sequence>MVHPPIREVIALPFKFSLMIAEQNIRTKLITVVMQNSQIGCDKPMILDFMVRKGGGFRGSSRRWGYWWE</sequence>
<name>A0A3N4JM20_9PEZI</name>
<protein>
    <submittedName>
        <fullName evidence="1">Uncharacterized protein</fullName>
    </submittedName>
</protein>
<feature type="non-terminal residue" evidence="1">
    <location>
        <position position="69"/>
    </location>
</feature>
<keyword evidence="2" id="KW-1185">Reference proteome</keyword>
<accession>A0A3N4JM20</accession>
<evidence type="ECO:0000313" key="2">
    <source>
        <dbReference type="Proteomes" id="UP000276215"/>
    </source>
</evidence>
<reference evidence="1 2" key="1">
    <citation type="journal article" date="2018" name="Nat. Ecol. Evol.">
        <title>Pezizomycetes genomes reveal the molecular basis of ectomycorrhizal truffle lifestyle.</title>
        <authorList>
            <person name="Murat C."/>
            <person name="Payen T."/>
            <person name="Noel B."/>
            <person name="Kuo A."/>
            <person name="Morin E."/>
            <person name="Chen J."/>
            <person name="Kohler A."/>
            <person name="Krizsan K."/>
            <person name="Balestrini R."/>
            <person name="Da Silva C."/>
            <person name="Montanini B."/>
            <person name="Hainaut M."/>
            <person name="Levati E."/>
            <person name="Barry K.W."/>
            <person name="Belfiori B."/>
            <person name="Cichocki N."/>
            <person name="Clum A."/>
            <person name="Dockter R.B."/>
            <person name="Fauchery L."/>
            <person name="Guy J."/>
            <person name="Iotti M."/>
            <person name="Le Tacon F."/>
            <person name="Lindquist E.A."/>
            <person name="Lipzen A."/>
            <person name="Malagnac F."/>
            <person name="Mello A."/>
            <person name="Molinier V."/>
            <person name="Miyauchi S."/>
            <person name="Poulain J."/>
            <person name="Riccioni C."/>
            <person name="Rubini A."/>
            <person name="Sitrit Y."/>
            <person name="Splivallo R."/>
            <person name="Traeger S."/>
            <person name="Wang M."/>
            <person name="Zifcakova L."/>
            <person name="Wipf D."/>
            <person name="Zambonelli A."/>
            <person name="Paolocci F."/>
            <person name="Nowrousian M."/>
            <person name="Ottonello S."/>
            <person name="Baldrian P."/>
            <person name="Spatafora J.W."/>
            <person name="Henrissat B."/>
            <person name="Nagy L.G."/>
            <person name="Aury J.M."/>
            <person name="Wincker P."/>
            <person name="Grigoriev I.V."/>
            <person name="Bonfante P."/>
            <person name="Martin F.M."/>
        </authorList>
    </citation>
    <scope>NUCLEOTIDE SEQUENCE [LARGE SCALE GENOMIC DNA]</scope>
    <source>
        <strain evidence="1 2">120613-1</strain>
    </source>
</reference>
<dbReference type="AlphaFoldDB" id="A0A3N4JM20"/>
<gene>
    <name evidence="1" type="ORF">L873DRAFT_1806806</name>
</gene>
<dbReference type="Proteomes" id="UP000276215">
    <property type="component" value="Unassembled WGS sequence"/>
</dbReference>
<organism evidence="1 2">
    <name type="scientific">Choiromyces venosus 120613-1</name>
    <dbReference type="NCBI Taxonomy" id="1336337"/>
    <lineage>
        <taxon>Eukaryota</taxon>
        <taxon>Fungi</taxon>
        <taxon>Dikarya</taxon>
        <taxon>Ascomycota</taxon>
        <taxon>Pezizomycotina</taxon>
        <taxon>Pezizomycetes</taxon>
        <taxon>Pezizales</taxon>
        <taxon>Tuberaceae</taxon>
        <taxon>Choiromyces</taxon>
    </lineage>
</organism>